<dbReference type="EMBL" id="CP003811">
    <property type="protein sequence ID" value="AIQ91497.1"/>
    <property type="molecule type" value="Genomic_DNA"/>
</dbReference>
<protein>
    <submittedName>
        <fullName evidence="1">Protein of unassigned function</fullName>
    </submittedName>
</protein>
<dbReference type="Proteomes" id="UP000029492">
    <property type="component" value="Chromosome"/>
</dbReference>
<reference evidence="1 2" key="1">
    <citation type="journal article" date="2014" name="PLoS ONE">
        <title>Genome Information of Methylobacterium oryzae, a Plant-Probiotic Methylotroph in the Phyllosphere.</title>
        <authorList>
            <person name="Kwak M.J."/>
            <person name="Jeong H."/>
            <person name="Madhaiyan M."/>
            <person name="Lee Y."/>
            <person name="Sa T.M."/>
            <person name="Oh T.K."/>
            <person name="Kim J.F."/>
        </authorList>
    </citation>
    <scope>NUCLEOTIDE SEQUENCE [LARGE SCALE GENOMIC DNA]</scope>
    <source>
        <strain evidence="1 2">CBMB20</strain>
    </source>
</reference>
<name>A0A089NVT3_9HYPH</name>
<organism evidence="1 2">
    <name type="scientific">Methylobacterium oryzae CBMB20</name>
    <dbReference type="NCBI Taxonomy" id="693986"/>
    <lineage>
        <taxon>Bacteria</taxon>
        <taxon>Pseudomonadati</taxon>
        <taxon>Pseudomonadota</taxon>
        <taxon>Alphaproteobacteria</taxon>
        <taxon>Hyphomicrobiales</taxon>
        <taxon>Methylobacteriaceae</taxon>
        <taxon>Methylobacterium</taxon>
    </lineage>
</organism>
<sequence>MSGRSRCAAAADLGVRLPTVRNGIDGPRDREMDAAPAERLEGTAAALRRLRGANAVQRRDGSRHIISS</sequence>
<dbReference type="AlphaFoldDB" id="A0A089NVT3"/>
<evidence type="ECO:0000313" key="1">
    <source>
        <dbReference type="EMBL" id="AIQ91497.1"/>
    </source>
</evidence>
<keyword evidence="2" id="KW-1185">Reference proteome</keyword>
<dbReference type="KEGG" id="mor:MOC_3742"/>
<accession>A0A089NVT3</accession>
<dbReference type="eggNOG" id="COG2963">
    <property type="taxonomic scope" value="Bacteria"/>
</dbReference>
<evidence type="ECO:0000313" key="2">
    <source>
        <dbReference type="Proteomes" id="UP000029492"/>
    </source>
</evidence>
<dbReference type="HOGENOM" id="CLU_2789177_0_0_5"/>
<gene>
    <name evidence="1" type="ORF">MOC_3742</name>
</gene>
<proteinExistence type="predicted"/>